<evidence type="ECO:0000256" key="1">
    <source>
        <dbReference type="SAM" id="MobiDB-lite"/>
    </source>
</evidence>
<evidence type="ECO:0000313" key="2">
    <source>
        <dbReference type="EMBL" id="KAJ8896190.1"/>
    </source>
</evidence>
<dbReference type="EMBL" id="JARBHB010000001">
    <property type="protein sequence ID" value="KAJ8896190.1"/>
    <property type="molecule type" value="Genomic_DNA"/>
</dbReference>
<feature type="compositionally biased region" description="Basic and acidic residues" evidence="1">
    <location>
        <begin position="464"/>
        <end position="484"/>
    </location>
</feature>
<keyword evidence="3" id="KW-1185">Reference proteome</keyword>
<accession>A0ABQ9IHM1</accession>
<reference evidence="2 3" key="1">
    <citation type="submission" date="2023-02" db="EMBL/GenBank/DDBJ databases">
        <title>LHISI_Scaffold_Assembly.</title>
        <authorList>
            <person name="Stuart O.P."/>
            <person name="Cleave R."/>
            <person name="Magrath M.J.L."/>
            <person name="Mikheyev A.S."/>
        </authorList>
    </citation>
    <scope>NUCLEOTIDE SEQUENCE [LARGE SCALE GENOMIC DNA]</scope>
    <source>
        <strain evidence="2">Daus_M_001</strain>
        <tissue evidence="2">Leg muscle</tissue>
    </source>
</reference>
<evidence type="ECO:0000313" key="3">
    <source>
        <dbReference type="Proteomes" id="UP001159363"/>
    </source>
</evidence>
<name>A0ABQ9IHM1_9NEOP</name>
<protein>
    <submittedName>
        <fullName evidence="2">Uncharacterized protein</fullName>
    </submittedName>
</protein>
<dbReference type="Proteomes" id="UP001159363">
    <property type="component" value="Chromosome 1"/>
</dbReference>
<gene>
    <name evidence="2" type="ORF">PR048_001533</name>
</gene>
<sequence>MQMWCIMESDGSFTVEPGELTSAAFNVSATGNVGGIGSTERLSLTTANVKGGSSQLGSAPSHSSLILHLRYLPDTPELMLPWCGATVDRGIAEFLKTLSKTPLSSFSSYKEHHTQECATEVPILRNRLMPRIHEHLTHRRPAISSPHPLRPRTRQAASVKDCRPLGCGSASQSHQNILASSLNISETLAGERRSVTPASPTAVGIHGIPRRGYQEAASVLFQEVGTARWVSDYGAEQLSLRQLQHLRYPEANRVQFPAGSPPDVRMCASCMTMPLLGGFSRGSPVYPAISFLRRFIPQSPSSALKASLLRAATLHAFGGESPLNSSSGGCRRIFAGTLEHQEAMKNSRKITSYCKTETKVLLHELVPVNSFGENYSKTEYYEASHQIPPSALSMVLQHSVDTLYCSVCSPLANFQLFRSPAKVLLPGYSSSASCKQNLTSIEDCTKGAAQRNLYLRYAPTHSLDGPRNKEARLPRDDSASEVDKRASDKGYIVTSIKCAIATKHKALNSRAPLSSCSTYPPSLVQHSLTHSHTSHMECIHTPASPSEVSKGDGEVEATTFGVALDVDFGGCKEKGGLRGKHACAVAKDHVDRGRGRGQ</sequence>
<organism evidence="2 3">
    <name type="scientific">Dryococelus australis</name>
    <dbReference type="NCBI Taxonomy" id="614101"/>
    <lineage>
        <taxon>Eukaryota</taxon>
        <taxon>Metazoa</taxon>
        <taxon>Ecdysozoa</taxon>
        <taxon>Arthropoda</taxon>
        <taxon>Hexapoda</taxon>
        <taxon>Insecta</taxon>
        <taxon>Pterygota</taxon>
        <taxon>Neoptera</taxon>
        <taxon>Polyneoptera</taxon>
        <taxon>Phasmatodea</taxon>
        <taxon>Verophasmatodea</taxon>
        <taxon>Anareolatae</taxon>
        <taxon>Phasmatidae</taxon>
        <taxon>Eurycanthinae</taxon>
        <taxon>Dryococelus</taxon>
    </lineage>
</organism>
<proteinExistence type="predicted"/>
<comment type="caution">
    <text evidence="2">The sequence shown here is derived from an EMBL/GenBank/DDBJ whole genome shotgun (WGS) entry which is preliminary data.</text>
</comment>
<feature type="region of interest" description="Disordered" evidence="1">
    <location>
        <begin position="459"/>
        <end position="484"/>
    </location>
</feature>